<protein>
    <submittedName>
        <fullName evidence="2">Glycosyl transferase family 2</fullName>
    </submittedName>
</protein>
<dbReference type="PANTHER" id="PTHR43685:SF2">
    <property type="entry name" value="GLYCOSYLTRANSFERASE 2-LIKE DOMAIN-CONTAINING PROTEIN"/>
    <property type="match status" value="1"/>
</dbReference>
<dbReference type="InterPro" id="IPR001173">
    <property type="entry name" value="Glyco_trans_2-like"/>
</dbReference>
<dbReference type="PANTHER" id="PTHR43685">
    <property type="entry name" value="GLYCOSYLTRANSFERASE"/>
    <property type="match status" value="1"/>
</dbReference>
<dbReference type="AlphaFoldDB" id="A0A0S6VVW4"/>
<name>A0A0S6VVW4_9BACT</name>
<dbReference type="InterPro" id="IPR029044">
    <property type="entry name" value="Nucleotide-diphossugar_trans"/>
</dbReference>
<accession>A0A0S6VVW4</accession>
<organism evidence="2">
    <name type="scientific">Candidatus Moduliflexus flocculans</name>
    <dbReference type="NCBI Taxonomy" id="1499966"/>
    <lineage>
        <taxon>Bacteria</taxon>
        <taxon>Candidatus Moduliflexota</taxon>
        <taxon>Candidatus Moduliflexia</taxon>
        <taxon>Candidatus Moduliflexales</taxon>
        <taxon>Candidatus Moduliflexaceae</taxon>
    </lineage>
</organism>
<keyword evidence="3" id="KW-1185">Reference proteome</keyword>
<dbReference type="Pfam" id="PF00535">
    <property type="entry name" value="Glycos_transf_2"/>
    <property type="match status" value="1"/>
</dbReference>
<feature type="domain" description="Glycosyltransferase 2-like" evidence="1">
    <location>
        <begin position="27"/>
        <end position="154"/>
    </location>
</feature>
<keyword evidence="2" id="KW-0808">Transferase</keyword>
<sequence length="343" mass="38624">MSVTFDMVNGPAVFIMPHWSKEGTQMERDWLNATLDSIKAQTDSNWKILIADGNSPSESAKEYLRQLVKEFNGKLEVIFMEQSDGPGHARNVAIKHAYEAGYPFIVFLDADDITGDRRVEMARKIFLEKPEVGVVYTTFEIIDEYSNTVPREKLSQSIVEILESHESGNPPQGKDAWIKIATETGYTNLTSATSVRTEIAYNNLFPPEKVSEDYYTWLVYSASGAEYAYTPIAPTRYRIPQSSAGSASRTREGGKHGFYTTKCRVDEAGFDKASEIAMKKGDITAERAKLLKVKFLLKEAETMGREQDWELAEMCYQKAVQLDAAIAAEQLNAFGFENRPWVK</sequence>
<dbReference type="STRING" id="1499966.U14_01156"/>
<dbReference type="InterPro" id="IPR050834">
    <property type="entry name" value="Glycosyltransf_2"/>
</dbReference>
<dbReference type="GO" id="GO:0016740">
    <property type="term" value="F:transferase activity"/>
    <property type="evidence" value="ECO:0007669"/>
    <property type="project" value="UniProtKB-KW"/>
</dbReference>
<gene>
    <name evidence="2" type="ORF">U14_01156</name>
</gene>
<evidence type="ECO:0000259" key="1">
    <source>
        <dbReference type="Pfam" id="PF00535"/>
    </source>
</evidence>
<dbReference type="EMBL" id="DF820455">
    <property type="protein sequence ID" value="GAK49932.1"/>
    <property type="molecule type" value="Genomic_DNA"/>
</dbReference>
<evidence type="ECO:0000313" key="2">
    <source>
        <dbReference type="EMBL" id="GAK49932.1"/>
    </source>
</evidence>
<dbReference type="CDD" id="cd00761">
    <property type="entry name" value="Glyco_tranf_GTA_type"/>
    <property type="match status" value="1"/>
</dbReference>
<dbReference type="Gene3D" id="3.90.550.10">
    <property type="entry name" value="Spore Coat Polysaccharide Biosynthesis Protein SpsA, Chain A"/>
    <property type="match status" value="1"/>
</dbReference>
<reference evidence="2" key="1">
    <citation type="journal article" date="2015" name="PeerJ">
        <title>First genomic representation of candidate bacterial phylum KSB3 points to enhanced environmental sensing as a trigger of wastewater bulking.</title>
        <authorList>
            <person name="Sekiguchi Y."/>
            <person name="Ohashi A."/>
            <person name="Parks D.H."/>
            <person name="Yamauchi T."/>
            <person name="Tyson G.W."/>
            <person name="Hugenholtz P."/>
        </authorList>
    </citation>
    <scope>NUCLEOTIDE SEQUENCE [LARGE SCALE GENOMIC DNA]</scope>
</reference>
<dbReference type="HOGENOM" id="CLU_820639_0_0_0"/>
<dbReference type="SUPFAM" id="SSF53448">
    <property type="entry name" value="Nucleotide-diphospho-sugar transferases"/>
    <property type="match status" value="1"/>
</dbReference>
<proteinExistence type="predicted"/>
<evidence type="ECO:0000313" key="3">
    <source>
        <dbReference type="Proteomes" id="UP000030700"/>
    </source>
</evidence>
<dbReference type="Proteomes" id="UP000030700">
    <property type="component" value="Unassembled WGS sequence"/>
</dbReference>